<evidence type="ECO:0000313" key="4">
    <source>
        <dbReference type="EMBL" id="KJH43542.1"/>
    </source>
</evidence>
<evidence type="ECO:0000313" key="5">
    <source>
        <dbReference type="Proteomes" id="UP000053766"/>
    </source>
</evidence>
<dbReference type="InterPro" id="IPR008584">
    <property type="entry name" value="CXXC_Zn-binding_euk"/>
</dbReference>
<dbReference type="Pfam" id="PF05907">
    <property type="entry name" value="CXXC_Zn-b_euk"/>
    <property type="match status" value="1"/>
</dbReference>
<dbReference type="AlphaFoldDB" id="A0A0D8XIG4"/>
<evidence type="ECO:0000256" key="3">
    <source>
        <dbReference type="ARBA" id="ARBA00022833"/>
    </source>
</evidence>
<dbReference type="PANTHER" id="PTHR12857">
    <property type="entry name" value="CXXC MOTIF CONTAINING ZINC BINDING PROTEIN"/>
    <property type="match status" value="1"/>
</dbReference>
<keyword evidence="2" id="KW-0479">Metal-binding</keyword>
<reference evidence="4 5" key="1">
    <citation type="submission" date="2013-11" db="EMBL/GenBank/DDBJ databases">
        <title>Draft genome of the bovine lungworm Dictyocaulus viviparus.</title>
        <authorList>
            <person name="Mitreva M."/>
        </authorList>
    </citation>
    <scope>NUCLEOTIDE SEQUENCE [LARGE SCALE GENOMIC DNA]</scope>
    <source>
        <strain evidence="4 5">HannoverDv2000</strain>
    </source>
</reference>
<organism evidence="4 5">
    <name type="scientific">Dictyocaulus viviparus</name>
    <name type="common">Bovine lungworm</name>
    <dbReference type="NCBI Taxonomy" id="29172"/>
    <lineage>
        <taxon>Eukaryota</taxon>
        <taxon>Metazoa</taxon>
        <taxon>Ecdysozoa</taxon>
        <taxon>Nematoda</taxon>
        <taxon>Chromadorea</taxon>
        <taxon>Rhabditida</taxon>
        <taxon>Rhabditina</taxon>
        <taxon>Rhabditomorpha</taxon>
        <taxon>Strongyloidea</taxon>
        <taxon>Metastrongylidae</taxon>
        <taxon>Dictyocaulus</taxon>
    </lineage>
</organism>
<dbReference type="PANTHER" id="PTHR12857:SF0">
    <property type="entry name" value="CXXC MOTIF CONTAINING ZINC BINDING PROTEIN"/>
    <property type="match status" value="1"/>
</dbReference>
<reference evidence="5" key="2">
    <citation type="journal article" date="2016" name="Sci. Rep.">
        <title>Dictyocaulus viviparus genome, variome and transcriptome elucidate lungworm biology and support future intervention.</title>
        <authorList>
            <person name="McNulty S.N."/>
            <person name="Strube C."/>
            <person name="Rosa B.A."/>
            <person name="Martin J.C."/>
            <person name="Tyagi R."/>
            <person name="Choi Y.J."/>
            <person name="Wang Q."/>
            <person name="Hallsworth Pepin K."/>
            <person name="Zhang X."/>
            <person name="Ozersky P."/>
            <person name="Wilson R.K."/>
            <person name="Sternberg P.W."/>
            <person name="Gasser R.B."/>
            <person name="Mitreva M."/>
        </authorList>
    </citation>
    <scope>NUCLEOTIDE SEQUENCE [LARGE SCALE GENOMIC DNA]</scope>
    <source>
        <strain evidence="5">HannoverDv2000</strain>
    </source>
</reference>
<dbReference type="EMBL" id="KN716550">
    <property type="protein sequence ID" value="KJH43542.1"/>
    <property type="molecule type" value="Genomic_DNA"/>
</dbReference>
<evidence type="ECO:0000256" key="2">
    <source>
        <dbReference type="ARBA" id="ARBA00022723"/>
    </source>
</evidence>
<gene>
    <name evidence="4" type="ORF">DICVIV_10453</name>
</gene>
<dbReference type="SUPFAM" id="SSF141678">
    <property type="entry name" value="MAL13P1.257-like"/>
    <property type="match status" value="1"/>
</dbReference>
<evidence type="ECO:0000256" key="1">
    <source>
        <dbReference type="ARBA" id="ARBA00007818"/>
    </source>
</evidence>
<dbReference type="OrthoDB" id="10248838at2759"/>
<keyword evidence="3" id="KW-0862">Zinc</keyword>
<sequence>MNCGESRDYWQYIVANEIFEVPGSRGEANLVEKCKLCQRMNTVSIVKDSFGSYNAVENNEEWQSLVHLDCRGVEPIDFDLRMGWTAVGIETGTVFDEIDLSEKVWADYDEVAKRATEIGDIEVRFVHRKQKH</sequence>
<comment type="similarity">
    <text evidence="1">Belongs to the UPF0587 family.</text>
</comment>
<name>A0A0D8XIG4_DICVI</name>
<dbReference type="Proteomes" id="UP000053766">
    <property type="component" value="Unassembled WGS sequence"/>
</dbReference>
<accession>A0A0D8XIG4</accession>
<dbReference type="GO" id="GO:0008270">
    <property type="term" value="F:zinc ion binding"/>
    <property type="evidence" value="ECO:0007669"/>
    <property type="project" value="TreeGrafter"/>
</dbReference>
<keyword evidence="5" id="KW-1185">Reference proteome</keyword>
<protein>
    <submittedName>
        <fullName evidence="4">Uncharacterized protein</fullName>
    </submittedName>
</protein>
<proteinExistence type="inferred from homology"/>